<dbReference type="PANTHER" id="PTHR43032">
    <property type="entry name" value="PROTEIN-METHIONINE-SULFOXIDE REDUCTASE"/>
    <property type="match status" value="1"/>
</dbReference>
<reference evidence="2 3" key="1">
    <citation type="submission" date="2014-07" db="EMBL/GenBank/DDBJ databases">
        <title>Draft genome sequence of Thalassospira profundimaris R8-17.</title>
        <authorList>
            <person name="Lai Q."/>
            <person name="Shao Z."/>
        </authorList>
    </citation>
    <scope>NUCLEOTIDE SEQUENCE [LARGE SCALE GENOMIC DNA]</scope>
    <source>
        <strain evidence="2 3">R8-17</strain>
    </source>
</reference>
<evidence type="ECO:0000259" key="1">
    <source>
        <dbReference type="Pfam" id="PF00174"/>
    </source>
</evidence>
<dbReference type="InterPro" id="IPR036374">
    <property type="entry name" value="OxRdtase_Mopterin-bd_sf"/>
</dbReference>
<proteinExistence type="predicted"/>
<dbReference type="InterPro" id="IPR000572">
    <property type="entry name" value="OxRdtase_Mopterin-bd_dom"/>
</dbReference>
<evidence type="ECO:0000313" key="3">
    <source>
        <dbReference type="Proteomes" id="UP000253061"/>
    </source>
</evidence>
<accession>A0A367V7P3</accession>
<organism evidence="2 3">
    <name type="scientific">Thalassospira profundimaris</name>
    <dbReference type="NCBI Taxonomy" id="502049"/>
    <lineage>
        <taxon>Bacteria</taxon>
        <taxon>Pseudomonadati</taxon>
        <taxon>Pseudomonadota</taxon>
        <taxon>Alphaproteobacteria</taxon>
        <taxon>Rhodospirillales</taxon>
        <taxon>Thalassospiraceae</taxon>
        <taxon>Thalassospira</taxon>
    </lineage>
</organism>
<dbReference type="SUPFAM" id="SSF56524">
    <property type="entry name" value="Oxidoreductase molybdopterin-binding domain"/>
    <property type="match status" value="1"/>
</dbReference>
<dbReference type="EMBL" id="JPWB01000007">
    <property type="protein sequence ID" value="RCK20511.1"/>
    <property type="molecule type" value="Genomic_DNA"/>
</dbReference>
<dbReference type="PANTHER" id="PTHR43032:SF4">
    <property type="entry name" value="OXIDOREDUCTASE MOLYBDOPTERIN-BINDING DOMAIN-CONTAINING PROTEIN"/>
    <property type="match status" value="1"/>
</dbReference>
<name>A0A367V7P3_9PROT</name>
<dbReference type="AlphaFoldDB" id="A0A367V7P3"/>
<comment type="caution">
    <text evidence="2">The sequence shown here is derived from an EMBL/GenBank/DDBJ whole genome shotgun (WGS) entry which is preliminary data.</text>
</comment>
<evidence type="ECO:0000313" key="2">
    <source>
        <dbReference type="EMBL" id="RCK20511.1"/>
    </source>
</evidence>
<gene>
    <name evidence="2" type="ORF">TH6_15735</name>
</gene>
<dbReference type="Proteomes" id="UP000253061">
    <property type="component" value="Unassembled WGS sequence"/>
</dbReference>
<dbReference type="Gene3D" id="3.90.420.10">
    <property type="entry name" value="Oxidoreductase, molybdopterin-binding domain"/>
    <property type="match status" value="1"/>
</dbReference>
<dbReference type="Pfam" id="PF00174">
    <property type="entry name" value="Oxidored_molyb"/>
    <property type="match status" value="1"/>
</dbReference>
<dbReference type="CDD" id="cd02109">
    <property type="entry name" value="arch_bact_SO_family_Moco"/>
    <property type="match status" value="1"/>
</dbReference>
<sequence>MPLSATKEHPVTESFSGKIKDKLIAAKRKWAEDARLMTGAPDTERANRLPPGQRLVTDWPVLDLGITPHVSADDYQLEINGQVKKPVTLSFSDLLDLPHVTAMNDIHCVTSWSRYDNHWQGVLAKTLVELVEPLPAARHVLFTAHDGYTTNVRIEQFLDDDVLLAHHWEGEPLSEEHGGPLRVVIPKLYFWKSAKWVRKITFARDDKAGFWEERGYHNNADPWTEERYDTD</sequence>
<protein>
    <submittedName>
        <fullName evidence="2">Molybdopterin-binding protein</fullName>
    </submittedName>
</protein>
<feature type="domain" description="Oxidoreductase molybdopterin-binding" evidence="1">
    <location>
        <begin position="67"/>
        <end position="211"/>
    </location>
</feature>